<name>A0ABN8UD60_9BACL</name>
<accession>A0ABN8UD60</accession>
<evidence type="ECO:0000313" key="1">
    <source>
        <dbReference type="EMBL" id="CAH8249129.1"/>
    </source>
</evidence>
<evidence type="ECO:0000313" key="2">
    <source>
        <dbReference type="Proteomes" id="UP001154322"/>
    </source>
</evidence>
<dbReference type="RefSeq" id="WP_213431138.1">
    <property type="nucleotide sequence ID" value="NZ_AP031286.1"/>
</dbReference>
<reference evidence="1" key="1">
    <citation type="submission" date="2022-06" db="EMBL/GenBank/DDBJ databases">
        <authorList>
            <person name="Dietemann V."/>
            <person name="Ory F."/>
            <person name="Dainat B."/>
            <person name="Oberhansli S."/>
        </authorList>
    </citation>
    <scope>NUCLEOTIDE SEQUENCE</scope>
    <source>
        <strain evidence="1">Ena-SAMPLE-TAB-26-04-2022-14:26:32:270-5432</strain>
    </source>
</reference>
<proteinExistence type="predicted"/>
<organism evidence="1 2">
    <name type="scientific">Paenibacillus melissococcoides</name>
    <dbReference type="NCBI Taxonomy" id="2912268"/>
    <lineage>
        <taxon>Bacteria</taxon>
        <taxon>Bacillati</taxon>
        <taxon>Bacillota</taxon>
        <taxon>Bacilli</taxon>
        <taxon>Bacillales</taxon>
        <taxon>Paenibacillaceae</taxon>
        <taxon>Paenibacillus</taxon>
    </lineage>
</organism>
<gene>
    <name evidence="1" type="ORF">WJ0W_006316</name>
</gene>
<keyword evidence="2" id="KW-1185">Reference proteome</keyword>
<dbReference type="EMBL" id="CALYLO010000014">
    <property type="protein sequence ID" value="CAH8249129.1"/>
    <property type="molecule type" value="Genomic_DNA"/>
</dbReference>
<dbReference type="Proteomes" id="UP001154322">
    <property type="component" value="Unassembled WGS sequence"/>
</dbReference>
<sequence length="111" mass="12385">MLVNPESLFGEMLKRAFIHRNNAYVLDPHTVNQLRSVAADSLLASACPEAYMKAFGRTREALGLQASGIDHALDDRIVNVLSCIEQSPLHRLTVKRLSECVYLSESCDEPR</sequence>
<comment type="caution">
    <text evidence="1">The sequence shown here is derived from an EMBL/GenBank/DDBJ whole genome shotgun (WGS) entry which is preliminary data.</text>
</comment>
<protein>
    <submittedName>
        <fullName evidence="1">Uncharacterized protein</fullName>
    </submittedName>
</protein>